<feature type="non-terminal residue" evidence="1">
    <location>
        <position position="55"/>
    </location>
</feature>
<sequence>WECRRNVLPPSPEVRLPFPRIFAAALAAVVVPTGAWTRPGAPSPPCWPPSPPTAI</sequence>
<reference evidence="1" key="1">
    <citation type="submission" date="2020-02" db="EMBL/GenBank/DDBJ databases">
        <authorList>
            <person name="Meier V. D."/>
        </authorList>
    </citation>
    <scope>NUCLEOTIDE SEQUENCE</scope>
    <source>
        <strain evidence="1">AVDCRST_MAG68</strain>
    </source>
</reference>
<evidence type="ECO:0000313" key="1">
    <source>
        <dbReference type="EMBL" id="CAA9337561.1"/>
    </source>
</evidence>
<name>A0A6J4LNI5_9BACT</name>
<proteinExistence type="predicted"/>
<gene>
    <name evidence="1" type="ORF">AVDCRST_MAG68-3442</name>
</gene>
<dbReference type="EMBL" id="CADCTW010000133">
    <property type="protein sequence ID" value="CAA9337561.1"/>
    <property type="molecule type" value="Genomic_DNA"/>
</dbReference>
<dbReference type="AlphaFoldDB" id="A0A6J4LNI5"/>
<accession>A0A6J4LNI5</accession>
<feature type="non-terminal residue" evidence="1">
    <location>
        <position position="1"/>
    </location>
</feature>
<organism evidence="1">
    <name type="scientific">uncultured Gemmatimonadota bacterium</name>
    <dbReference type="NCBI Taxonomy" id="203437"/>
    <lineage>
        <taxon>Bacteria</taxon>
        <taxon>Pseudomonadati</taxon>
        <taxon>Gemmatimonadota</taxon>
        <taxon>environmental samples</taxon>
    </lineage>
</organism>
<protein>
    <submittedName>
        <fullName evidence="1">Uncharacterized protein</fullName>
    </submittedName>
</protein>